<comment type="caution">
    <text evidence="2">The sequence shown here is derived from an EMBL/GenBank/DDBJ whole genome shotgun (WGS) entry which is preliminary data.</text>
</comment>
<proteinExistence type="predicted"/>
<feature type="region of interest" description="Disordered" evidence="1">
    <location>
        <begin position="52"/>
        <end position="97"/>
    </location>
</feature>
<feature type="compositionally biased region" description="Basic and acidic residues" evidence="1">
    <location>
        <begin position="52"/>
        <end position="64"/>
    </location>
</feature>
<protein>
    <submittedName>
        <fullName evidence="2">Uncharacterized protein</fullName>
    </submittedName>
</protein>
<evidence type="ECO:0000313" key="2">
    <source>
        <dbReference type="EMBL" id="OEH73789.1"/>
    </source>
</evidence>
<reference evidence="2 3" key="1">
    <citation type="journal article" date="2016" name="BMC Genomics">
        <title>Comparative genomics reveals Cyclospora cayetanensis possesses coccidia-like metabolism and invasion components but unique surface antigens.</title>
        <authorList>
            <person name="Liu S."/>
            <person name="Wang L."/>
            <person name="Zheng H."/>
            <person name="Xu Z."/>
            <person name="Roellig D.M."/>
            <person name="Li N."/>
            <person name="Frace M.A."/>
            <person name="Tang K."/>
            <person name="Arrowood M.J."/>
            <person name="Moss D.M."/>
            <person name="Zhang L."/>
            <person name="Feng Y."/>
            <person name="Xiao L."/>
        </authorList>
    </citation>
    <scope>NUCLEOTIDE SEQUENCE [LARGE SCALE GENOMIC DNA]</scope>
    <source>
        <strain evidence="2 3">CHN_HEN01</strain>
    </source>
</reference>
<gene>
    <name evidence="2" type="ORF">cyc_04691</name>
</gene>
<accession>A0A1D3CRH2</accession>
<dbReference type="InParanoid" id="A0A1D3CRH2"/>
<dbReference type="AlphaFoldDB" id="A0A1D3CRH2"/>
<name>A0A1D3CRH2_9EIME</name>
<dbReference type="Proteomes" id="UP000095192">
    <property type="component" value="Unassembled WGS sequence"/>
</dbReference>
<dbReference type="EMBL" id="JROU02002243">
    <property type="protein sequence ID" value="OEH73789.1"/>
    <property type="molecule type" value="Genomic_DNA"/>
</dbReference>
<feature type="compositionally biased region" description="Basic and acidic residues" evidence="1">
    <location>
        <begin position="84"/>
        <end position="95"/>
    </location>
</feature>
<sequence>MAGVWGVAGEAGAWMRGGGKGPLHLGLKERSRELWGRGMVWMKRWSTGRNDIKRTGERRGERWESAGPMQGVGGPCGRGLSAEDGDHRQKQEKSNMRHKVLWLLGEKAKSGEG</sequence>
<dbReference type="VEuPathDB" id="ToxoDB:cyc_04691"/>
<keyword evidence="3" id="KW-1185">Reference proteome</keyword>
<evidence type="ECO:0000256" key="1">
    <source>
        <dbReference type="SAM" id="MobiDB-lite"/>
    </source>
</evidence>
<organism evidence="2 3">
    <name type="scientific">Cyclospora cayetanensis</name>
    <dbReference type="NCBI Taxonomy" id="88456"/>
    <lineage>
        <taxon>Eukaryota</taxon>
        <taxon>Sar</taxon>
        <taxon>Alveolata</taxon>
        <taxon>Apicomplexa</taxon>
        <taxon>Conoidasida</taxon>
        <taxon>Coccidia</taxon>
        <taxon>Eucoccidiorida</taxon>
        <taxon>Eimeriorina</taxon>
        <taxon>Eimeriidae</taxon>
        <taxon>Cyclospora</taxon>
    </lineage>
</organism>
<evidence type="ECO:0000313" key="3">
    <source>
        <dbReference type="Proteomes" id="UP000095192"/>
    </source>
</evidence>